<dbReference type="PANTHER" id="PTHR11800">
    <property type="entry name" value="DNA-DIRECTED RNA POLYMERASE"/>
    <property type="match status" value="1"/>
</dbReference>
<dbReference type="SMART" id="SM00662">
    <property type="entry name" value="RPOLD"/>
    <property type="match status" value="1"/>
</dbReference>
<organism evidence="5 6">
    <name type="scientific">Dunaliella salina</name>
    <name type="common">Green alga</name>
    <name type="synonym">Protococcus salinus</name>
    <dbReference type="NCBI Taxonomy" id="3046"/>
    <lineage>
        <taxon>Eukaryota</taxon>
        <taxon>Viridiplantae</taxon>
        <taxon>Chlorophyta</taxon>
        <taxon>core chlorophytes</taxon>
        <taxon>Chlorophyceae</taxon>
        <taxon>CS clade</taxon>
        <taxon>Chlamydomonadales</taxon>
        <taxon>Dunaliellaceae</taxon>
        <taxon>Dunaliella</taxon>
    </lineage>
</organism>
<reference evidence="5" key="1">
    <citation type="submission" date="2017-08" db="EMBL/GenBank/DDBJ databases">
        <authorList>
            <person name="Polle J.E."/>
            <person name="Barry K."/>
            <person name="Cushman J."/>
            <person name="Schmutz J."/>
            <person name="Tran D."/>
            <person name="Hathwaick L.T."/>
            <person name="Yim W.C."/>
            <person name="Jenkins J."/>
            <person name="Mckie-Krisberg Z.M."/>
            <person name="Prochnik S."/>
            <person name="Lindquist E."/>
            <person name="Dockter R.B."/>
            <person name="Adam C."/>
            <person name="Molina H."/>
            <person name="Bunkerborg J."/>
            <person name="Jin E."/>
            <person name="Buchheim M."/>
            <person name="Magnuson J."/>
        </authorList>
    </citation>
    <scope>NUCLEOTIDE SEQUENCE</scope>
    <source>
        <strain evidence="5">CCAP 19/18</strain>
    </source>
</reference>
<evidence type="ECO:0000256" key="2">
    <source>
        <dbReference type="ARBA" id="ARBA00023163"/>
    </source>
</evidence>
<dbReference type="InterPro" id="IPR050518">
    <property type="entry name" value="Rpo3/RPB3_RNA_Pol_subunit"/>
</dbReference>
<dbReference type="SUPFAM" id="SSF55257">
    <property type="entry name" value="RBP11-like subunits of RNA polymerase"/>
    <property type="match status" value="1"/>
</dbReference>
<keyword evidence="6" id="KW-1185">Reference proteome</keyword>
<evidence type="ECO:0000313" key="6">
    <source>
        <dbReference type="Proteomes" id="UP000815325"/>
    </source>
</evidence>
<evidence type="ECO:0000256" key="1">
    <source>
        <dbReference type="ARBA" id="ARBA00022478"/>
    </source>
</evidence>
<dbReference type="Gene3D" id="3.30.1360.10">
    <property type="entry name" value="RNA polymerase, RBP11-like subunit"/>
    <property type="match status" value="1"/>
</dbReference>
<dbReference type="PANTHER" id="PTHR11800:SF2">
    <property type="entry name" value="DNA-DIRECTED RNA POLYMERASE II SUBUNIT RPB3"/>
    <property type="match status" value="1"/>
</dbReference>
<name>A0ABQ7GBF0_DUNSA</name>
<proteinExistence type="predicted"/>
<dbReference type="SUPFAM" id="SSF56553">
    <property type="entry name" value="Insert subdomain of RNA polymerase alpha subunit"/>
    <property type="match status" value="1"/>
</dbReference>
<dbReference type="Proteomes" id="UP000815325">
    <property type="component" value="Unassembled WGS sequence"/>
</dbReference>
<protein>
    <recommendedName>
        <fullName evidence="3">Plastid-encoded RNA polymerase subunit alpha</fullName>
    </recommendedName>
</protein>
<gene>
    <name evidence="5" type="ORF">DUNSADRAFT_12367</name>
</gene>
<comment type="caution">
    <text evidence="5">The sequence shown here is derived from an EMBL/GenBank/DDBJ whole genome shotgun (WGS) entry which is preliminary data.</text>
</comment>
<dbReference type="InterPro" id="IPR036603">
    <property type="entry name" value="RBP11-like"/>
</dbReference>
<dbReference type="Pfam" id="PF01193">
    <property type="entry name" value="RNA_pol_L"/>
    <property type="match status" value="1"/>
</dbReference>
<accession>A0ABQ7GBF0</accession>
<sequence length="183" mass="20625">MANALRLGLIPLVSNDCKLLKKPFEATGEEGEVTDVVLTLDIKCTQDATQYITSDDFILDPNFPSVQALVDDLDEAQRLEFCKSDPSGTFRYNQVTRRIEIEDAERYRYDGECLIAAEEMGKPGLVEIRQKQDEFIFRVESTGVLPTEAIIRQAVENLMLRINVLQDELSKADHQAGMEALLI</sequence>
<dbReference type="Gene3D" id="2.170.120.12">
    <property type="entry name" value="DNA-directed RNA polymerase, insert domain"/>
    <property type="match status" value="1"/>
</dbReference>
<keyword evidence="2" id="KW-0804">Transcription</keyword>
<dbReference type="InterPro" id="IPR036643">
    <property type="entry name" value="RNApol_insert_sf"/>
</dbReference>
<evidence type="ECO:0000256" key="3">
    <source>
        <dbReference type="ARBA" id="ARBA00031776"/>
    </source>
</evidence>
<keyword evidence="1" id="KW-0240">DNA-directed RNA polymerase</keyword>
<evidence type="ECO:0000313" key="5">
    <source>
        <dbReference type="EMBL" id="KAF5831934.1"/>
    </source>
</evidence>
<feature type="domain" description="DNA-directed RNA polymerase RpoA/D/Rpb3-type" evidence="4">
    <location>
        <begin position="1"/>
        <end position="168"/>
    </location>
</feature>
<evidence type="ECO:0000259" key="4">
    <source>
        <dbReference type="SMART" id="SM00662"/>
    </source>
</evidence>
<dbReference type="EMBL" id="MU069910">
    <property type="protein sequence ID" value="KAF5831934.1"/>
    <property type="molecule type" value="Genomic_DNA"/>
</dbReference>
<dbReference type="InterPro" id="IPR011263">
    <property type="entry name" value="DNA-dir_RNA_pol_RpoA/D/Rpb3"/>
</dbReference>